<dbReference type="AlphaFoldDB" id="A0AAV9MS13"/>
<proteinExistence type="predicted"/>
<reference evidence="1 2" key="1">
    <citation type="submission" date="2023-08" db="EMBL/GenBank/DDBJ databases">
        <title>Black Yeasts Isolated from many extreme environments.</title>
        <authorList>
            <person name="Coleine C."/>
            <person name="Stajich J.E."/>
            <person name="Selbmann L."/>
        </authorList>
    </citation>
    <scope>NUCLEOTIDE SEQUENCE [LARGE SCALE GENOMIC DNA]</scope>
    <source>
        <strain evidence="1 2">CCFEE 5792</strain>
    </source>
</reference>
<evidence type="ECO:0000313" key="1">
    <source>
        <dbReference type="EMBL" id="KAK5043522.1"/>
    </source>
</evidence>
<dbReference type="GeneID" id="89979604"/>
<organism evidence="1 2">
    <name type="scientific">Exophiala bonariae</name>
    <dbReference type="NCBI Taxonomy" id="1690606"/>
    <lineage>
        <taxon>Eukaryota</taxon>
        <taxon>Fungi</taxon>
        <taxon>Dikarya</taxon>
        <taxon>Ascomycota</taxon>
        <taxon>Pezizomycotina</taxon>
        <taxon>Eurotiomycetes</taxon>
        <taxon>Chaetothyriomycetidae</taxon>
        <taxon>Chaetothyriales</taxon>
        <taxon>Herpotrichiellaceae</taxon>
        <taxon>Exophiala</taxon>
    </lineage>
</organism>
<dbReference type="EMBL" id="JAVRRD010000059">
    <property type="protein sequence ID" value="KAK5043522.1"/>
    <property type="molecule type" value="Genomic_DNA"/>
</dbReference>
<dbReference type="Proteomes" id="UP001358417">
    <property type="component" value="Unassembled WGS sequence"/>
</dbReference>
<sequence>MRNTDIFDRRYEGVHIGAAWVSMIEPEPGHEGEFNRWYSDDHFYAGGMCLAGIFAGRRWVATKELRELRHSSDEDLARYGCYLHTNLFDDDQLRGVNVALSTTLEHLGKEGRMYATEIPRRHIYTAITPYEGVVYRDSTAEGPRDIHALDYPFAGVVVEIIDAHHQHHRAALLQWLRTKFIPKAISTSSALMCLVFRHEHLPEIIKSPRLPPQHPTGKSRVVLLWFLERDPRPVWNTEFADHPATVQESGMGNLVFAGPFIPTIPGSNRYVDELR</sequence>
<name>A0AAV9MS13_9EURO</name>
<comment type="caution">
    <text evidence="1">The sequence shown here is derived from an EMBL/GenBank/DDBJ whole genome shotgun (WGS) entry which is preliminary data.</text>
</comment>
<protein>
    <submittedName>
        <fullName evidence="1">Uncharacterized protein</fullName>
    </submittedName>
</protein>
<evidence type="ECO:0000313" key="2">
    <source>
        <dbReference type="Proteomes" id="UP001358417"/>
    </source>
</evidence>
<gene>
    <name evidence="1" type="ORF">LTR84_011453</name>
</gene>
<keyword evidence="2" id="KW-1185">Reference proteome</keyword>
<accession>A0AAV9MS13</accession>
<dbReference type="RefSeq" id="XP_064699909.1">
    <property type="nucleotide sequence ID" value="XM_064854983.1"/>
</dbReference>